<sequence length="78" mass="8903">MGNRGGGLVVWIRKDLKDRRRNYDVIATDSSYEQIVMKIESKTTNHRAVLITSSQRNDLNSEEVITSIERSRQNGTGH</sequence>
<gene>
    <name evidence="1" type="ORF">Tcan_01842</name>
</gene>
<dbReference type="OrthoDB" id="6762350at2759"/>
<proteinExistence type="predicted"/>
<dbReference type="EMBL" id="JPKZ01000891">
    <property type="protein sequence ID" value="KHN84913.1"/>
    <property type="molecule type" value="Genomic_DNA"/>
</dbReference>
<dbReference type="AlphaFoldDB" id="A0A0B2VT96"/>
<dbReference type="Proteomes" id="UP000031036">
    <property type="component" value="Unassembled WGS sequence"/>
</dbReference>
<organism evidence="1 2">
    <name type="scientific">Toxocara canis</name>
    <name type="common">Canine roundworm</name>
    <dbReference type="NCBI Taxonomy" id="6265"/>
    <lineage>
        <taxon>Eukaryota</taxon>
        <taxon>Metazoa</taxon>
        <taxon>Ecdysozoa</taxon>
        <taxon>Nematoda</taxon>
        <taxon>Chromadorea</taxon>
        <taxon>Rhabditida</taxon>
        <taxon>Spirurina</taxon>
        <taxon>Ascaridomorpha</taxon>
        <taxon>Ascaridoidea</taxon>
        <taxon>Toxocaridae</taxon>
        <taxon>Toxocara</taxon>
    </lineage>
</organism>
<evidence type="ECO:0000313" key="1">
    <source>
        <dbReference type="EMBL" id="KHN84913.1"/>
    </source>
</evidence>
<evidence type="ECO:0000313" key="2">
    <source>
        <dbReference type="Proteomes" id="UP000031036"/>
    </source>
</evidence>
<name>A0A0B2VT96_TOXCA</name>
<reference evidence="1 2" key="1">
    <citation type="submission" date="2014-11" db="EMBL/GenBank/DDBJ databases">
        <title>Genetic blueprint of the zoonotic pathogen Toxocara canis.</title>
        <authorList>
            <person name="Zhu X.-Q."/>
            <person name="Korhonen P.K."/>
            <person name="Cai H."/>
            <person name="Young N.D."/>
            <person name="Nejsum P."/>
            <person name="von Samson-Himmelstjerna G."/>
            <person name="Boag P.R."/>
            <person name="Tan P."/>
            <person name="Li Q."/>
            <person name="Min J."/>
            <person name="Yang Y."/>
            <person name="Wang X."/>
            <person name="Fang X."/>
            <person name="Hall R.S."/>
            <person name="Hofmann A."/>
            <person name="Sternberg P.W."/>
            <person name="Jex A.R."/>
            <person name="Gasser R.B."/>
        </authorList>
    </citation>
    <scope>NUCLEOTIDE SEQUENCE [LARGE SCALE GENOMIC DNA]</scope>
    <source>
        <strain evidence="1">PN_DK_2014</strain>
    </source>
</reference>
<accession>A0A0B2VT96</accession>
<comment type="caution">
    <text evidence="1">The sequence shown here is derived from an EMBL/GenBank/DDBJ whole genome shotgun (WGS) entry which is preliminary data.</text>
</comment>
<keyword evidence="2" id="KW-1185">Reference proteome</keyword>
<protein>
    <submittedName>
        <fullName evidence="1">Uncharacterized protein</fullName>
    </submittedName>
</protein>